<evidence type="ECO:0000256" key="11">
    <source>
        <dbReference type="ARBA" id="ARBA00023118"/>
    </source>
</evidence>
<dbReference type="CDD" id="cd09637">
    <property type="entry name" value="Cas4_I-A_I-B_I-C_I-D_II-B"/>
    <property type="match status" value="1"/>
</dbReference>
<evidence type="ECO:0000313" key="16">
    <source>
        <dbReference type="Proteomes" id="UP001359308"/>
    </source>
</evidence>
<comment type="function">
    <text evidence="13">CRISPR (clustered regularly interspaced short palindromic repeat) is an adaptive immune system that provides protection against mobile genetic elements (viruses, transposable elements and conjugative plasmids). CRISPR clusters contain sequences complementary to antecedent mobile elements and target invading nucleic acids. CRISPR clusters are transcribed and processed into CRISPR RNA (crRNA).</text>
</comment>
<reference evidence="15 16" key="1">
    <citation type="submission" date="2022-09" db="EMBL/GenBank/DDBJ databases">
        <authorList>
            <person name="Giprobiosintez L."/>
        </authorList>
    </citation>
    <scope>NUCLEOTIDE SEQUENCE [LARGE SCALE GENOMIC DNA]</scope>
    <source>
        <strain evidence="16">VKPM-B-12549 (GBS-15)</strain>
    </source>
</reference>
<keyword evidence="10 13" id="KW-0411">Iron-sulfur</keyword>
<keyword evidence="12 13" id="KW-0464">Manganese</keyword>
<dbReference type="Gene3D" id="3.90.320.10">
    <property type="match status" value="1"/>
</dbReference>
<evidence type="ECO:0000256" key="9">
    <source>
        <dbReference type="ARBA" id="ARBA00023004"/>
    </source>
</evidence>
<keyword evidence="16" id="KW-1185">Reference proteome</keyword>
<evidence type="ECO:0000256" key="13">
    <source>
        <dbReference type="RuleBase" id="RU365022"/>
    </source>
</evidence>
<dbReference type="Pfam" id="PF01930">
    <property type="entry name" value="Cas_Cas4"/>
    <property type="match status" value="1"/>
</dbReference>
<evidence type="ECO:0000256" key="4">
    <source>
        <dbReference type="ARBA" id="ARBA00020049"/>
    </source>
</evidence>
<comment type="cofactor">
    <cofactor evidence="13">
        <name>Mg(2+)</name>
        <dbReference type="ChEBI" id="CHEBI:18420"/>
    </cofactor>
    <cofactor evidence="13">
        <name>Mn(2+)</name>
        <dbReference type="ChEBI" id="CHEBI:29035"/>
    </cofactor>
    <text evidence="13">Mg(2+) or Mn(2+) required for ssDNA cleavage activity.</text>
</comment>
<evidence type="ECO:0000256" key="2">
    <source>
        <dbReference type="ARBA" id="ARBA00009189"/>
    </source>
</evidence>
<dbReference type="PANTHER" id="PTHR36531:SF6">
    <property type="entry name" value="DNA REPLICATION ATP-DEPENDENT HELICASE_NUCLEASE DNA2"/>
    <property type="match status" value="1"/>
</dbReference>
<proteinExistence type="inferred from homology"/>
<evidence type="ECO:0000259" key="14">
    <source>
        <dbReference type="Pfam" id="PF01930"/>
    </source>
</evidence>
<keyword evidence="5 13" id="KW-0540">Nuclease</keyword>
<evidence type="ECO:0000313" key="15">
    <source>
        <dbReference type="EMBL" id="WWF03525.1"/>
    </source>
</evidence>
<organism evidence="15 16">
    <name type="scientific">Methylococcus capsulatus</name>
    <dbReference type="NCBI Taxonomy" id="414"/>
    <lineage>
        <taxon>Bacteria</taxon>
        <taxon>Pseudomonadati</taxon>
        <taxon>Pseudomonadota</taxon>
        <taxon>Gammaproteobacteria</taxon>
        <taxon>Methylococcales</taxon>
        <taxon>Methylococcaceae</taxon>
        <taxon>Methylococcus</taxon>
    </lineage>
</organism>
<evidence type="ECO:0000256" key="12">
    <source>
        <dbReference type="ARBA" id="ARBA00023211"/>
    </source>
</evidence>
<keyword evidence="9 13" id="KW-0408">Iron</keyword>
<comment type="cofactor">
    <cofactor evidence="13">
        <name>iron-sulfur cluster</name>
        <dbReference type="ChEBI" id="CHEBI:30408"/>
    </cofactor>
</comment>
<feature type="domain" description="DUF83" evidence="14">
    <location>
        <begin position="14"/>
        <end position="190"/>
    </location>
</feature>
<keyword evidence="7 13" id="KW-0378">Hydrolase</keyword>
<sequence length="216" mass="24191">MSRPTDALLQIPLSSLNQYAYCPRRCYLIHAEGEFKDNVHTVSGTLEHERVDQSESRGQVGIRIEYALSVWSDSLGLSGRCDVVEFHPDGTIYPVEYKHGKRKQWDNDDLQLAAQALCLEEMTGKPVIRGAIFHQQSKRRREVLITEALKQAVREAVPRIRTLLNGAIRPPPLQGADTKRCGECSLRDICEPELAGADPTLSALAKSLFEPEEDLP</sequence>
<keyword evidence="11 13" id="KW-0051">Antiviral defense</keyword>
<dbReference type="InterPro" id="IPR022765">
    <property type="entry name" value="Dna2/Cas4_DUF83"/>
</dbReference>
<evidence type="ECO:0000256" key="7">
    <source>
        <dbReference type="ARBA" id="ARBA00022801"/>
    </source>
</evidence>
<evidence type="ECO:0000256" key="6">
    <source>
        <dbReference type="ARBA" id="ARBA00022723"/>
    </source>
</evidence>
<dbReference type="InterPro" id="IPR011604">
    <property type="entry name" value="PDDEXK-like_dom_sf"/>
</dbReference>
<keyword evidence="6 13" id="KW-0479">Metal-binding</keyword>
<gene>
    <name evidence="15" type="primary">cas4</name>
    <name evidence="15" type="ORF">N4J17_07895</name>
</gene>
<comment type="cofactor">
    <cofactor evidence="1">
        <name>[4Fe-4S] cluster</name>
        <dbReference type="ChEBI" id="CHEBI:49883"/>
    </cofactor>
</comment>
<comment type="similarity">
    <text evidence="2 13">Belongs to the CRISPR-associated exonuclease Cas4 family.</text>
</comment>
<protein>
    <recommendedName>
        <fullName evidence="4 13">CRISPR-associated exonuclease Cas4</fullName>
        <ecNumber evidence="3 13">3.1.12.1</ecNumber>
    </recommendedName>
</protein>
<evidence type="ECO:0000256" key="8">
    <source>
        <dbReference type="ARBA" id="ARBA00022839"/>
    </source>
</evidence>
<dbReference type="NCBIfam" id="TIGR00372">
    <property type="entry name" value="cas4"/>
    <property type="match status" value="1"/>
</dbReference>
<dbReference type="PANTHER" id="PTHR36531">
    <property type="entry name" value="CRISPR-ASSOCIATED EXONUCLEASE CAS4"/>
    <property type="match status" value="1"/>
</dbReference>
<dbReference type="InterPro" id="IPR013343">
    <property type="entry name" value="CRISPR-assoc_prot_Cas4"/>
</dbReference>
<dbReference type="EMBL" id="CP104311">
    <property type="protein sequence ID" value="WWF03525.1"/>
    <property type="molecule type" value="Genomic_DNA"/>
</dbReference>
<accession>A0ABZ2F9W1</accession>
<keyword evidence="8 13" id="KW-0269">Exonuclease</keyword>
<name>A0ABZ2F9W1_METCP</name>
<dbReference type="InterPro" id="IPR051827">
    <property type="entry name" value="Cas4_exonuclease"/>
</dbReference>
<evidence type="ECO:0000256" key="5">
    <source>
        <dbReference type="ARBA" id="ARBA00022722"/>
    </source>
</evidence>
<evidence type="ECO:0000256" key="1">
    <source>
        <dbReference type="ARBA" id="ARBA00001966"/>
    </source>
</evidence>
<evidence type="ECO:0000256" key="10">
    <source>
        <dbReference type="ARBA" id="ARBA00023014"/>
    </source>
</evidence>
<dbReference type="RefSeq" id="WP_198322774.1">
    <property type="nucleotide sequence ID" value="NZ_CP104311.1"/>
</dbReference>
<dbReference type="EC" id="3.1.12.1" evidence="3 13"/>
<dbReference type="Proteomes" id="UP001359308">
    <property type="component" value="Chromosome"/>
</dbReference>
<evidence type="ECO:0000256" key="3">
    <source>
        <dbReference type="ARBA" id="ARBA00012768"/>
    </source>
</evidence>